<name>A0ABU6SEU5_9FABA</name>
<evidence type="ECO:0000313" key="1">
    <source>
        <dbReference type="EMBL" id="MED6134771.1"/>
    </source>
</evidence>
<organism evidence="1 2">
    <name type="scientific">Stylosanthes scabra</name>
    <dbReference type="NCBI Taxonomy" id="79078"/>
    <lineage>
        <taxon>Eukaryota</taxon>
        <taxon>Viridiplantae</taxon>
        <taxon>Streptophyta</taxon>
        <taxon>Embryophyta</taxon>
        <taxon>Tracheophyta</taxon>
        <taxon>Spermatophyta</taxon>
        <taxon>Magnoliopsida</taxon>
        <taxon>eudicotyledons</taxon>
        <taxon>Gunneridae</taxon>
        <taxon>Pentapetalae</taxon>
        <taxon>rosids</taxon>
        <taxon>fabids</taxon>
        <taxon>Fabales</taxon>
        <taxon>Fabaceae</taxon>
        <taxon>Papilionoideae</taxon>
        <taxon>50 kb inversion clade</taxon>
        <taxon>dalbergioids sensu lato</taxon>
        <taxon>Dalbergieae</taxon>
        <taxon>Pterocarpus clade</taxon>
        <taxon>Stylosanthes</taxon>
    </lineage>
</organism>
<evidence type="ECO:0000313" key="2">
    <source>
        <dbReference type="Proteomes" id="UP001341840"/>
    </source>
</evidence>
<accession>A0ABU6SEU5</accession>
<dbReference type="EMBL" id="JASCZI010060629">
    <property type="protein sequence ID" value="MED6134771.1"/>
    <property type="molecule type" value="Genomic_DNA"/>
</dbReference>
<reference evidence="1 2" key="1">
    <citation type="journal article" date="2023" name="Plants (Basel)">
        <title>Bridging the Gap: Combining Genomics and Transcriptomics Approaches to Understand Stylosanthes scabra, an Orphan Legume from the Brazilian Caatinga.</title>
        <authorList>
            <person name="Ferreira-Neto J.R.C."/>
            <person name="da Silva M.D."/>
            <person name="Binneck E."/>
            <person name="de Melo N.F."/>
            <person name="da Silva R.H."/>
            <person name="de Melo A.L.T.M."/>
            <person name="Pandolfi V."/>
            <person name="Bustamante F.O."/>
            <person name="Brasileiro-Vidal A.C."/>
            <person name="Benko-Iseppon A.M."/>
        </authorList>
    </citation>
    <scope>NUCLEOTIDE SEQUENCE [LARGE SCALE GENOMIC DNA]</scope>
    <source>
        <tissue evidence="1">Leaves</tissue>
    </source>
</reference>
<dbReference type="Proteomes" id="UP001341840">
    <property type="component" value="Unassembled WGS sequence"/>
</dbReference>
<protein>
    <submittedName>
        <fullName evidence="1">Uncharacterized protein</fullName>
    </submittedName>
</protein>
<comment type="caution">
    <text evidence="1">The sequence shown here is derived from an EMBL/GenBank/DDBJ whole genome shotgun (WGS) entry which is preliminary data.</text>
</comment>
<sequence>MRATAYLHLFARGASSQGVVRQTDRVRSVPELPVRIHGSASHMLRSFAEIFGLNGFFQVGRCGQPVRAAPKPEPTIHRRLPDAITFDPELQLTCRLRLYEAYHFLFNSIPPCRVMILHAFEYDIRSP</sequence>
<proteinExistence type="predicted"/>
<gene>
    <name evidence="1" type="ORF">PIB30_040037</name>
</gene>
<keyword evidence="2" id="KW-1185">Reference proteome</keyword>